<reference evidence="10 11" key="1">
    <citation type="submission" date="2016-05" db="EMBL/GenBank/DDBJ databases">
        <title>Nuclear genome of Blastocystis sp. subtype 1 NandII.</title>
        <authorList>
            <person name="Gentekaki E."/>
            <person name="Curtis B."/>
            <person name="Stairs C."/>
            <person name="Eme L."/>
            <person name="Herman E."/>
            <person name="Klimes V."/>
            <person name="Arias M.C."/>
            <person name="Elias M."/>
            <person name="Hilliou F."/>
            <person name="Klute M."/>
            <person name="Malik S.-B."/>
            <person name="Pightling A."/>
            <person name="Rachubinski R."/>
            <person name="Salas D."/>
            <person name="Schlacht A."/>
            <person name="Suga H."/>
            <person name="Archibald J."/>
            <person name="Ball S.G."/>
            <person name="Clark G."/>
            <person name="Dacks J."/>
            <person name="Van Der Giezen M."/>
            <person name="Tsaousis A."/>
            <person name="Roger A."/>
        </authorList>
    </citation>
    <scope>NUCLEOTIDE SEQUENCE [LARGE SCALE GENOMIC DNA]</scope>
    <source>
        <strain evidence="11">ATCC 50177 / NandII</strain>
    </source>
</reference>
<dbReference type="PANTHER" id="PTHR10290:SF3">
    <property type="entry name" value="DNA TOPOISOMERASE 1"/>
    <property type="match status" value="1"/>
</dbReference>
<evidence type="ECO:0000256" key="3">
    <source>
        <dbReference type="ARBA" id="ARBA00023029"/>
    </source>
</evidence>
<dbReference type="CDD" id="cd00659">
    <property type="entry name" value="Topo_IB_C"/>
    <property type="match status" value="1"/>
</dbReference>
<dbReference type="SUPFAM" id="SSF56741">
    <property type="entry name" value="Eukaryotic DNA topoisomerase I, N-terminal DNA-binding fragment"/>
    <property type="match status" value="1"/>
</dbReference>
<accession>A0A196S8R3</accession>
<dbReference type="SMART" id="SM00435">
    <property type="entry name" value="TOPEUc"/>
    <property type="match status" value="1"/>
</dbReference>
<keyword evidence="5 6" id="KW-0413">Isomerase</keyword>
<feature type="region of interest" description="Disordered" evidence="8">
    <location>
        <begin position="70"/>
        <end position="101"/>
    </location>
</feature>
<evidence type="ECO:0000256" key="8">
    <source>
        <dbReference type="SAM" id="MobiDB-lite"/>
    </source>
</evidence>
<evidence type="ECO:0000256" key="1">
    <source>
        <dbReference type="ARBA" id="ARBA00000213"/>
    </source>
</evidence>
<dbReference type="InterPro" id="IPR013499">
    <property type="entry name" value="TopoI_euk"/>
</dbReference>
<dbReference type="GO" id="GO:0007059">
    <property type="term" value="P:chromosome segregation"/>
    <property type="evidence" value="ECO:0007669"/>
    <property type="project" value="TreeGrafter"/>
</dbReference>
<dbReference type="InterPro" id="IPR013034">
    <property type="entry name" value="DNA_topo_DNA_db_N_dom1"/>
</dbReference>
<feature type="compositionally biased region" description="Acidic residues" evidence="8">
    <location>
        <begin position="84"/>
        <end position="101"/>
    </location>
</feature>
<dbReference type="InterPro" id="IPR051062">
    <property type="entry name" value="Topoisomerase_IB"/>
</dbReference>
<evidence type="ECO:0000313" key="11">
    <source>
        <dbReference type="Proteomes" id="UP000078348"/>
    </source>
</evidence>
<dbReference type="AlphaFoldDB" id="A0A196S8R3"/>
<dbReference type="Gene3D" id="3.90.15.10">
    <property type="entry name" value="Topoisomerase I, Chain A, domain 3"/>
    <property type="match status" value="1"/>
</dbReference>
<dbReference type="PRINTS" id="PR00416">
    <property type="entry name" value="EUTPISMRASEI"/>
</dbReference>
<dbReference type="STRING" id="478820.A0A196S8R3"/>
<dbReference type="InterPro" id="IPR014711">
    <property type="entry name" value="TopoI_cat_a-hlx-sub_euk"/>
</dbReference>
<organism evidence="10 11">
    <name type="scientific">Blastocystis sp. subtype 1 (strain ATCC 50177 / NandII)</name>
    <dbReference type="NCBI Taxonomy" id="478820"/>
    <lineage>
        <taxon>Eukaryota</taxon>
        <taxon>Sar</taxon>
        <taxon>Stramenopiles</taxon>
        <taxon>Bigyra</taxon>
        <taxon>Opalozoa</taxon>
        <taxon>Opalinata</taxon>
        <taxon>Blastocystidae</taxon>
        <taxon>Blastocystis</taxon>
    </lineage>
</organism>
<dbReference type="InterPro" id="IPR013030">
    <property type="entry name" value="DNA_topo_DNA_db_N_dom2"/>
</dbReference>
<dbReference type="OrthoDB" id="47179at2759"/>
<dbReference type="GO" id="GO:0003917">
    <property type="term" value="F:DNA topoisomerase type I (single strand cut, ATP-independent) activity"/>
    <property type="evidence" value="ECO:0007669"/>
    <property type="project" value="UniProtKB-UniRule"/>
</dbReference>
<comment type="similarity">
    <text evidence="2 6 7">Belongs to the type IB topoisomerase family.</text>
</comment>
<dbReference type="GO" id="GO:0003677">
    <property type="term" value="F:DNA binding"/>
    <property type="evidence" value="ECO:0007669"/>
    <property type="project" value="UniProtKB-UniRule"/>
</dbReference>
<dbReference type="InterPro" id="IPR001631">
    <property type="entry name" value="TopoI"/>
</dbReference>
<dbReference type="Pfam" id="PF02919">
    <property type="entry name" value="Topoisom_I_N"/>
    <property type="match status" value="1"/>
</dbReference>
<dbReference type="SUPFAM" id="SSF56349">
    <property type="entry name" value="DNA breaking-rejoining enzymes"/>
    <property type="match status" value="1"/>
</dbReference>
<comment type="caution">
    <text evidence="10">The sequence shown here is derived from an EMBL/GenBank/DDBJ whole genome shotgun (WGS) entry which is preliminary data.</text>
</comment>
<evidence type="ECO:0000256" key="7">
    <source>
        <dbReference type="RuleBase" id="RU365101"/>
    </source>
</evidence>
<dbReference type="Gene3D" id="1.10.10.41">
    <property type="entry name" value="Yeast DNA topoisomerase - domain 1"/>
    <property type="match status" value="1"/>
</dbReference>
<dbReference type="GO" id="GO:0006265">
    <property type="term" value="P:DNA topological change"/>
    <property type="evidence" value="ECO:0007669"/>
    <property type="project" value="UniProtKB-UniRule"/>
</dbReference>
<feature type="active site" description="O-(3'-phospho-DNA)-tyrosine intermediate" evidence="6">
    <location>
        <position position="771"/>
    </location>
</feature>
<feature type="domain" description="DNA topoisomerase I eukaryotic-type" evidence="9">
    <location>
        <begin position="366"/>
        <end position="785"/>
    </location>
</feature>
<dbReference type="InterPro" id="IPR013500">
    <property type="entry name" value="TopoI_cat_euk"/>
</dbReference>
<feature type="region of interest" description="Disordered" evidence="8">
    <location>
        <begin position="113"/>
        <end position="171"/>
    </location>
</feature>
<keyword evidence="11" id="KW-1185">Reference proteome</keyword>
<keyword evidence="3 6" id="KW-0799">Topoisomerase</keyword>
<evidence type="ECO:0000256" key="2">
    <source>
        <dbReference type="ARBA" id="ARBA00006645"/>
    </source>
</evidence>
<evidence type="ECO:0000256" key="5">
    <source>
        <dbReference type="ARBA" id="ARBA00023235"/>
    </source>
</evidence>
<dbReference type="Pfam" id="PF14370">
    <property type="entry name" value="Topo_C_assoc"/>
    <property type="match status" value="1"/>
</dbReference>
<dbReference type="PROSITE" id="PS52038">
    <property type="entry name" value="TOPO_IB_2"/>
    <property type="match status" value="1"/>
</dbReference>
<dbReference type="EMBL" id="LXWW01000514">
    <property type="protein sequence ID" value="OAO12746.1"/>
    <property type="molecule type" value="Genomic_DNA"/>
</dbReference>
<evidence type="ECO:0000256" key="4">
    <source>
        <dbReference type="ARBA" id="ARBA00023125"/>
    </source>
</evidence>
<dbReference type="InterPro" id="IPR008336">
    <property type="entry name" value="TopoI_DNA-bd_euk"/>
</dbReference>
<dbReference type="Proteomes" id="UP000078348">
    <property type="component" value="Unassembled WGS sequence"/>
</dbReference>
<dbReference type="GO" id="GO:0006260">
    <property type="term" value="P:DNA replication"/>
    <property type="evidence" value="ECO:0007669"/>
    <property type="project" value="TreeGrafter"/>
</dbReference>
<dbReference type="Gene3D" id="1.10.132.10">
    <property type="match status" value="1"/>
</dbReference>
<protein>
    <recommendedName>
        <fullName evidence="7">DNA topoisomerase I</fullName>
        <ecNumber evidence="7">5.6.2.1</ecNumber>
    </recommendedName>
    <alternativeName>
        <fullName evidence="7">DNA topoisomerase 1</fullName>
    </alternativeName>
</protein>
<evidence type="ECO:0000256" key="6">
    <source>
        <dbReference type="PROSITE-ProRule" id="PRU01382"/>
    </source>
</evidence>
<dbReference type="Gene3D" id="2.170.11.10">
    <property type="entry name" value="DNA Topoisomerase I, domain 2"/>
    <property type="match status" value="1"/>
</dbReference>
<dbReference type="Pfam" id="PF01028">
    <property type="entry name" value="Topoisom_I"/>
    <property type="match status" value="1"/>
</dbReference>
<dbReference type="InterPro" id="IPR036202">
    <property type="entry name" value="TopoI_DNA-bd_euk_N_sf"/>
</dbReference>
<proteinExistence type="inferred from homology"/>
<sequence>MEGFSDTKIACLCGIAQIKSIFCMIKSDRKRFSGLTQDFGFTMSDSDSDNLPITQGKADKIAKKAVAKKRAAPRKKKAVKKEEDEMDDFIDEDNDDDSDECVSFESLNDREVVFEEEKPKKPAPRKRAAPKVKKERVKKEEFASSAFEDEEPAKPVPKSRKRIAVKSEPTSKRAKVDEKEVEDKVETLINKAKTVVKKAKVLTPVQLLDRAVQAFKWWEYQHTDDDIYWTTLQHNGVIFQPPYQPHGVPLYYNGKPVKLTPEQEEIATLYAMVGEDAIQLREEESAKIFKTNFFSYFKEEMGAGSVVKTLEKCDFSHIRQYLEERKKSTQKATAEEKQQQQLRMGYLIIDGNLQKTGNFLVEPPSLFRGRGLHPKMGSVKMRVIPEQVEINVDPNMVVPACSMRGHNWETLVKRNDTSYFAHWTDNVQGMGKYVGVNSTSFLKGQHDMEKYETARRLKKCIDVIRKQVLEDLHSKSMRERQLATAIWIIDKLALRVGNEKSEEEADTVGCCSLRVEHLSFEEPYLLTMDFLAKDSMRYNQTINLAKYEGGKKVFKNLKMFCEEKQPEDDVFNFLTTSLLNAKLTSYMPGLTAKVFRTYNASVTLEKQLKPTYPPGTSVEEMVVQYNDANREVAVLCNHQRSLPKNWEENTAKKREKLEMMQGQVEALKKMLATVRRGEEIKLMPEKYRSAVAKLEIPEGASEETVKELKLKRQAEVNERAKFAHMFKTQPSEAQVEKRLEMYEARYNSFAIKLKDLDNNKLVALGTSKINYMDPRITVAWCKRNDVPIEKIFTTALRNKHNWAMCVPESYRF</sequence>
<dbReference type="InterPro" id="IPR011010">
    <property type="entry name" value="DNA_brk_join_enz"/>
</dbReference>
<name>A0A196S8R3_BLAHN</name>
<gene>
    <name evidence="10" type="ORF">AV274_5569</name>
</gene>
<comment type="function">
    <text evidence="7">Releases the supercoiling and torsional tension of DNA introduced during the DNA replication and transcription by transiently cleaving and rejoining one strand of the DNA duplex. Introduces a single-strand break via transesterification at the specific target site 5'-[CT]CCTTp site in duplex DNA. The scissile phosphodiester is attacked by the catalytic tyrosine of the enzyme, resulting in the formation of a DNA-(3'-phosphotyrosyl)-enzyme intermediate and the expulsion of a 5'-OH DNA strand. The free DNA strand then undergoes passage around the unbroken strand thus removing DNA supercoils. Finally, in the religation step, the DNA 5'-OH attacks the covalent intermediate to expel the active-site tyrosine and restore the DNA phosphodiester backbone.</text>
</comment>
<feature type="compositionally biased region" description="Basic residues" evidence="8">
    <location>
        <begin position="70"/>
        <end position="79"/>
    </location>
</feature>
<dbReference type="PANTHER" id="PTHR10290">
    <property type="entry name" value="DNA TOPOISOMERASE I"/>
    <property type="match status" value="1"/>
</dbReference>
<dbReference type="EC" id="5.6.2.1" evidence="7"/>
<comment type="catalytic activity">
    <reaction evidence="1 6 7">
        <text>ATP-independent breakage of single-stranded DNA, followed by passage and rejoining.</text>
        <dbReference type="EC" id="5.6.2.1"/>
    </reaction>
</comment>
<dbReference type="GO" id="GO:0005730">
    <property type="term" value="C:nucleolus"/>
    <property type="evidence" value="ECO:0007669"/>
    <property type="project" value="TreeGrafter"/>
</dbReference>
<evidence type="ECO:0000313" key="10">
    <source>
        <dbReference type="EMBL" id="OAO12746.1"/>
    </source>
</evidence>
<evidence type="ECO:0000259" key="9">
    <source>
        <dbReference type="SMART" id="SM00435"/>
    </source>
</evidence>
<dbReference type="InterPro" id="IPR018521">
    <property type="entry name" value="TopoIB_AS"/>
</dbReference>
<keyword evidence="4 6" id="KW-0238">DNA-binding</keyword>
<dbReference type="GO" id="GO:0005694">
    <property type="term" value="C:chromosome"/>
    <property type="evidence" value="ECO:0007669"/>
    <property type="project" value="InterPro"/>
</dbReference>
<dbReference type="PROSITE" id="PS00176">
    <property type="entry name" value="TOPO_IB_1"/>
    <property type="match status" value="1"/>
</dbReference>
<dbReference type="InterPro" id="IPR025834">
    <property type="entry name" value="TopoI_C_dom"/>
</dbReference>
<dbReference type="InterPro" id="IPR014727">
    <property type="entry name" value="TopoI_cat_a/b-sub_euk"/>
</dbReference>
<feature type="compositionally biased region" description="Basic residues" evidence="8">
    <location>
        <begin position="121"/>
        <end position="136"/>
    </location>
</feature>